<evidence type="ECO:0000256" key="1">
    <source>
        <dbReference type="ARBA" id="ARBA00022448"/>
    </source>
</evidence>
<keyword evidence="6" id="KW-1185">Reference proteome</keyword>
<dbReference type="Pfam" id="PF00005">
    <property type="entry name" value="ABC_tran"/>
    <property type="match status" value="1"/>
</dbReference>
<dbReference type="EMBL" id="CP003219">
    <property type="protein sequence ID" value="AEW96089.1"/>
    <property type="molecule type" value="Genomic_DNA"/>
</dbReference>
<evidence type="ECO:0000259" key="4">
    <source>
        <dbReference type="PROSITE" id="PS50893"/>
    </source>
</evidence>
<protein>
    <submittedName>
        <fullName evidence="5">ABC transporter related protein</fullName>
    </submittedName>
</protein>
<dbReference type="OrthoDB" id="3266715at2"/>
<evidence type="ECO:0000313" key="5">
    <source>
        <dbReference type="EMBL" id="AEW96089.1"/>
    </source>
</evidence>
<organism evidence="5 6">
    <name type="scientific">Streptantibioticus cattleyicolor (strain ATCC 35852 / DSM 46488 / JCM 4925 / NBRC 14057 / NRRL 8057)</name>
    <name type="common">Streptomyces cattleya</name>
    <dbReference type="NCBI Taxonomy" id="1003195"/>
    <lineage>
        <taxon>Bacteria</taxon>
        <taxon>Bacillati</taxon>
        <taxon>Actinomycetota</taxon>
        <taxon>Actinomycetes</taxon>
        <taxon>Kitasatosporales</taxon>
        <taxon>Streptomycetaceae</taxon>
        <taxon>Streptantibioticus</taxon>
    </lineage>
</organism>
<dbReference type="GO" id="GO:0016887">
    <property type="term" value="F:ATP hydrolysis activity"/>
    <property type="evidence" value="ECO:0007669"/>
    <property type="project" value="InterPro"/>
</dbReference>
<dbReference type="GO" id="GO:0005524">
    <property type="term" value="F:ATP binding"/>
    <property type="evidence" value="ECO:0007669"/>
    <property type="project" value="UniProtKB-KW"/>
</dbReference>
<dbReference type="InterPro" id="IPR027417">
    <property type="entry name" value="P-loop_NTPase"/>
</dbReference>
<reference evidence="6" key="1">
    <citation type="submission" date="2011-12" db="EMBL/GenBank/DDBJ databases">
        <title>Complete genome sequence of Streptomyces cattleya strain DSM 46488.</title>
        <authorList>
            <person name="Ou H.-Y."/>
            <person name="Li P."/>
            <person name="Zhao C."/>
            <person name="O'Hagan D."/>
            <person name="Deng Z."/>
        </authorList>
    </citation>
    <scope>NUCLEOTIDE SEQUENCE [LARGE SCALE GENOMIC DNA]</scope>
    <source>
        <strain evidence="6">ATCC 35852 / DSM 46488 / JCM 4925 / NBRC 14057 / NRRL 8057</strain>
    </source>
</reference>
<sequence length="226" mass="22979">MAGVMPVEVEDLTYEIAGRQLLNHVGLSVRAGESVAVMGPSGAGKSTLLSLLLGLVRPDSGRILVAGQDVAALRGGKLAAFRRAHVGMVFQFGELLPELKPVENVALAGLLGGSPGRTAYARAGELLDAVGLAGLGAVTTAELSGGERQRVAVARALMGAPDLLLADEPTGSLDEESRAQIAALLFAAPKEHGCALVVVTHDATVAARADRVLRLRAGELVPGGAG</sequence>
<dbReference type="HOGENOM" id="CLU_000604_1_22_11"/>
<keyword evidence="2" id="KW-0547">Nucleotide-binding</keyword>
<evidence type="ECO:0000256" key="3">
    <source>
        <dbReference type="ARBA" id="ARBA00022840"/>
    </source>
</evidence>
<dbReference type="Proteomes" id="UP000007842">
    <property type="component" value="Chromosome"/>
</dbReference>
<dbReference type="STRING" id="1003195.SCATT_37180"/>
<dbReference type="InterPro" id="IPR003439">
    <property type="entry name" value="ABC_transporter-like_ATP-bd"/>
</dbReference>
<dbReference type="SUPFAM" id="SSF52540">
    <property type="entry name" value="P-loop containing nucleoside triphosphate hydrolases"/>
    <property type="match status" value="1"/>
</dbReference>
<dbReference type="AlphaFoldDB" id="G8X2V7"/>
<keyword evidence="1" id="KW-0813">Transport</keyword>
<dbReference type="InterPro" id="IPR017911">
    <property type="entry name" value="MacB-like_ATP-bd"/>
</dbReference>
<dbReference type="KEGG" id="scy:SCATT_37180"/>
<dbReference type="GO" id="GO:0005886">
    <property type="term" value="C:plasma membrane"/>
    <property type="evidence" value="ECO:0007669"/>
    <property type="project" value="TreeGrafter"/>
</dbReference>
<proteinExistence type="predicted"/>
<evidence type="ECO:0000256" key="2">
    <source>
        <dbReference type="ARBA" id="ARBA00022741"/>
    </source>
</evidence>
<dbReference type="eggNOG" id="COG1136">
    <property type="taxonomic scope" value="Bacteria"/>
</dbReference>
<dbReference type="Gene3D" id="3.40.50.300">
    <property type="entry name" value="P-loop containing nucleotide triphosphate hydrolases"/>
    <property type="match status" value="1"/>
</dbReference>
<dbReference type="CDD" id="cd03255">
    <property type="entry name" value="ABC_MJ0796_LolCDE_FtsE"/>
    <property type="match status" value="1"/>
</dbReference>
<keyword evidence="3" id="KW-0067">ATP-binding</keyword>
<dbReference type="PATRIC" id="fig|1003195.29.peg.3712"/>
<name>G8X2V7_STREN</name>
<evidence type="ECO:0000313" key="6">
    <source>
        <dbReference type="Proteomes" id="UP000007842"/>
    </source>
</evidence>
<accession>G8X2V7</accession>
<dbReference type="InterPro" id="IPR017871">
    <property type="entry name" value="ABC_transporter-like_CS"/>
</dbReference>
<dbReference type="PROSITE" id="PS00211">
    <property type="entry name" value="ABC_TRANSPORTER_1"/>
    <property type="match status" value="1"/>
</dbReference>
<dbReference type="SMART" id="SM00382">
    <property type="entry name" value="AAA"/>
    <property type="match status" value="1"/>
</dbReference>
<dbReference type="PANTHER" id="PTHR24220">
    <property type="entry name" value="IMPORT ATP-BINDING PROTEIN"/>
    <property type="match status" value="1"/>
</dbReference>
<gene>
    <name evidence="5" type="ordered locus">SCATT_37180</name>
</gene>
<dbReference type="PROSITE" id="PS50893">
    <property type="entry name" value="ABC_TRANSPORTER_2"/>
    <property type="match status" value="1"/>
</dbReference>
<dbReference type="GO" id="GO:0022857">
    <property type="term" value="F:transmembrane transporter activity"/>
    <property type="evidence" value="ECO:0007669"/>
    <property type="project" value="TreeGrafter"/>
</dbReference>
<dbReference type="InterPro" id="IPR003593">
    <property type="entry name" value="AAA+_ATPase"/>
</dbReference>
<dbReference type="InterPro" id="IPR015854">
    <property type="entry name" value="ABC_transpr_LolD-like"/>
</dbReference>
<feature type="domain" description="ABC transporter" evidence="4">
    <location>
        <begin position="7"/>
        <end position="226"/>
    </location>
</feature>